<dbReference type="Proteomes" id="UP000823399">
    <property type="component" value="Unassembled WGS sequence"/>
</dbReference>
<keyword evidence="1" id="KW-0812">Transmembrane</keyword>
<keyword evidence="3" id="KW-1185">Reference proteome</keyword>
<gene>
    <name evidence="2" type="ORF">F5147DRAFT_671602</name>
</gene>
<dbReference type="RefSeq" id="XP_041298068.1">
    <property type="nucleotide sequence ID" value="XM_041435607.1"/>
</dbReference>
<accession>A0A9P7FHH1</accession>
<reference evidence="2" key="1">
    <citation type="journal article" date="2020" name="New Phytol.">
        <title>Comparative genomics reveals dynamic genome evolution in host specialist ectomycorrhizal fungi.</title>
        <authorList>
            <person name="Lofgren L.A."/>
            <person name="Nguyen N.H."/>
            <person name="Vilgalys R."/>
            <person name="Ruytinx J."/>
            <person name="Liao H.L."/>
            <person name="Branco S."/>
            <person name="Kuo A."/>
            <person name="LaButti K."/>
            <person name="Lipzen A."/>
            <person name="Andreopoulos W."/>
            <person name="Pangilinan J."/>
            <person name="Riley R."/>
            <person name="Hundley H."/>
            <person name="Na H."/>
            <person name="Barry K."/>
            <person name="Grigoriev I.V."/>
            <person name="Stajich J.E."/>
            <person name="Kennedy P.G."/>
        </authorList>
    </citation>
    <scope>NUCLEOTIDE SEQUENCE</scope>
    <source>
        <strain evidence="2">FC423</strain>
    </source>
</reference>
<evidence type="ECO:0000313" key="2">
    <source>
        <dbReference type="EMBL" id="KAG2117179.1"/>
    </source>
</evidence>
<dbReference type="EMBL" id="JABBWM010000005">
    <property type="protein sequence ID" value="KAG2117179.1"/>
    <property type="molecule type" value="Genomic_DNA"/>
</dbReference>
<evidence type="ECO:0000313" key="3">
    <source>
        <dbReference type="Proteomes" id="UP000823399"/>
    </source>
</evidence>
<dbReference type="GeneID" id="64697866"/>
<keyword evidence="1" id="KW-0472">Membrane</keyword>
<organism evidence="2 3">
    <name type="scientific">Suillus discolor</name>
    <dbReference type="NCBI Taxonomy" id="1912936"/>
    <lineage>
        <taxon>Eukaryota</taxon>
        <taxon>Fungi</taxon>
        <taxon>Dikarya</taxon>
        <taxon>Basidiomycota</taxon>
        <taxon>Agaricomycotina</taxon>
        <taxon>Agaricomycetes</taxon>
        <taxon>Agaricomycetidae</taxon>
        <taxon>Boletales</taxon>
        <taxon>Suillineae</taxon>
        <taxon>Suillaceae</taxon>
        <taxon>Suillus</taxon>
    </lineage>
</organism>
<proteinExistence type="predicted"/>
<name>A0A9P7FHH1_9AGAM</name>
<protein>
    <submittedName>
        <fullName evidence="2">Uncharacterized protein</fullName>
    </submittedName>
</protein>
<evidence type="ECO:0000256" key="1">
    <source>
        <dbReference type="SAM" id="Phobius"/>
    </source>
</evidence>
<dbReference type="AlphaFoldDB" id="A0A9P7FHH1"/>
<sequence>MISRLRICQVLILFILYTYLYILSRLPTARGLKYGRSPCEVLRRHVTLARYWDETVSPGFRKSWRERAFYWHVSYLTHTVPSNISNALYDIWYGTGSTRKFTVNCTVYTVTVTSTSYQRQILRIRVTLPHACSFPSSSVFPLVYLFYSSVFV</sequence>
<keyword evidence="1" id="KW-1133">Transmembrane helix</keyword>
<feature type="transmembrane region" description="Helical" evidence="1">
    <location>
        <begin position="7"/>
        <end position="24"/>
    </location>
</feature>
<comment type="caution">
    <text evidence="2">The sequence shown here is derived from an EMBL/GenBank/DDBJ whole genome shotgun (WGS) entry which is preliminary data.</text>
</comment>